<evidence type="ECO:0000313" key="2">
    <source>
        <dbReference type="Proteomes" id="UP000631114"/>
    </source>
</evidence>
<organism evidence="1 2">
    <name type="scientific">Coptis chinensis</name>
    <dbReference type="NCBI Taxonomy" id="261450"/>
    <lineage>
        <taxon>Eukaryota</taxon>
        <taxon>Viridiplantae</taxon>
        <taxon>Streptophyta</taxon>
        <taxon>Embryophyta</taxon>
        <taxon>Tracheophyta</taxon>
        <taxon>Spermatophyta</taxon>
        <taxon>Magnoliopsida</taxon>
        <taxon>Ranunculales</taxon>
        <taxon>Ranunculaceae</taxon>
        <taxon>Coptidoideae</taxon>
        <taxon>Coptis</taxon>
    </lineage>
</organism>
<accession>A0A835MDX1</accession>
<proteinExistence type="predicted"/>
<dbReference type="Proteomes" id="UP000631114">
    <property type="component" value="Unassembled WGS sequence"/>
</dbReference>
<evidence type="ECO:0000313" key="1">
    <source>
        <dbReference type="EMBL" id="KAF9623514.1"/>
    </source>
</evidence>
<reference evidence="1 2" key="1">
    <citation type="submission" date="2020-10" db="EMBL/GenBank/DDBJ databases">
        <title>The Coptis chinensis genome and diversification of protoberbering-type alkaloids.</title>
        <authorList>
            <person name="Wang B."/>
            <person name="Shu S."/>
            <person name="Song C."/>
            <person name="Liu Y."/>
        </authorList>
    </citation>
    <scope>NUCLEOTIDE SEQUENCE [LARGE SCALE GENOMIC DNA]</scope>
    <source>
        <strain evidence="1">HL-2020</strain>
        <tissue evidence="1">Leaf</tissue>
    </source>
</reference>
<dbReference type="AlphaFoldDB" id="A0A835MDX1"/>
<name>A0A835MDX1_9MAGN</name>
<keyword evidence="2" id="KW-1185">Reference proteome</keyword>
<comment type="caution">
    <text evidence="1">The sequence shown here is derived from an EMBL/GenBank/DDBJ whole genome shotgun (WGS) entry which is preliminary data.</text>
</comment>
<protein>
    <submittedName>
        <fullName evidence="1">Uncharacterized protein</fullName>
    </submittedName>
</protein>
<sequence>MSRAWITYMKFPDSEENFAKAYPVEVFLGHTKGIVSSSDSSYSFPSRFAFKVTLRCKAPETATRDRTRYLCPSPLSHAVRDDCNFDDCASGDVEVAETWEVVLIFKAFHLTQLDIVGNAINNEKFKSLLVKV</sequence>
<gene>
    <name evidence="1" type="ORF">IFM89_003280</name>
</gene>
<dbReference type="EMBL" id="JADFTS010000001">
    <property type="protein sequence ID" value="KAF9623514.1"/>
    <property type="molecule type" value="Genomic_DNA"/>
</dbReference>
<dbReference type="OrthoDB" id="1658at2759"/>